<dbReference type="Gene3D" id="3.40.630.30">
    <property type="match status" value="1"/>
</dbReference>
<keyword evidence="1 4" id="KW-0808">Transferase</keyword>
<evidence type="ECO:0000256" key="1">
    <source>
        <dbReference type="ARBA" id="ARBA00022679"/>
    </source>
</evidence>
<dbReference type="Pfam" id="PF00583">
    <property type="entry name" value="Acetyltransf_1"/>
    <property type="match status" value="1"/>
</dbReference>
<evidence type="ECO:0000313" key="4">
    <source>
        <dbReference type="EMBL" id="TBO55148.1"/>
    </source>
</evidence>
<keyword evidence="2" id="KW-0012">Acyltransferase</keyword>
<dbReference type="InterPro" id="IPR050832">
    <property type="entry name" value="Bact_Acetyltransf"/>
</dbReference>
<comment type="caution">
    <text evidence="4">The sequence shown here is derived from an EMBL/GenBank/DDBJ whole genome shotgun (WGS) entry which is preliminary data.</text>
</comment>
<evidence type="ECO:0000256" key="2">
    <source>
        <dbReference type="ARBA" id="ARBA00023315"/>
    </source>
</evidence>
<dbReference type="GO" id="GO:0016747">
    <property type="term" value="F:acyltransferase activity, transferring groups other than amino-acyl groups"/>
    <property type="evidence" value="ECO:0007669"/>
    <property type="project" value="InterPro"/>
</dbReference>
<gene>
    <name evidence="4" type="ORF">EYS09_34790</name>
</gene>
<keyword evidence="5" id="KW-1185">Reference proteome</keyword>
<proteinExistence type="predicted"/>
<name>A0A4Q9HKE3_STRKA</name>
<dbReference type="SUPFAM" id="SSF55729">
    <property type="entry name" value="Acyl-CoA N-acyltransferases (Nat)"/>
    <property type="match status" value="1"/>
</dbReference>
<sequence>MERRLGAMLLNLGLGNQRIQVRDLEPRDENDVLALFCAAEDWFVAATGRPAAPGDVQSLYYGLPEGAAFEDKALLVITADGRVVGVIDAVLRHPTAETCSLGLFLVHPAHRRHGLGRLAASALLGELASQGCTDVVASVAEGWQPGLKFLGALGFSFQSPRTPANANRNLGPGERRVIPARLRLPPGR</sequence>
<dbReference type="PROSITE" id="PS51186">
    <property type="entry name" value="GNAT"/>
    <property type="match status" value="1"/>
</dbReference>
<dbReference type="PANTHER" id="PTHR43877">
    <property type="entry name" value="AMINOALKYLPHOSPHONATE N-ACETYLTRANSFERASE-RELATED-RELATED"/>
    <property type="match status" value="1"/>
</dbReference>
<evidence type="ECO:0000259" key="3">
    <source>
        <dbReference type="PROSITE" id="PS51186"/>
    </source>
</evidence>
<organism evidence="4 5">
    <name type="scientific">Streptomyces kasugaensis</name>
    <dbReference type="NCBI Taxonomy" id="1946"/>
    <lineage>
        <taxon>Bacteria</taxon>
        <taxon>Bacillati</taxon>
        <taxon>Actinomycetota</taxon>
        <taxon>Actinomycetes</taxon>
        <taxon>Kitasatosporales</taxon>
        <taxon>Streptomycetaceae</taxon>
        <taxon>Streptomyces</taxon>
    </lineage>
</organism>
<reference evidence="4 5" key="1">
    <citation type="submission" date="2019-02" db="EMBL/GenBank/DDBJ databases">
        <title>Draft Genome Sequence of Streptomyces sp. AM-2504, identified by 16S rRNA comparative analysis as a Streptomyces Kasugaensis strain.</title>
        <authorList>
            <person name="Napolioni V."/>
            <person name="Giuliodori A.M."/>
            <person name="Spurio R."/>
            <person name="Fabbretti A."/>
        </authorList>
    </citation>
    <scope>NUCLEOTIDE SEQUENCE [LARGE SCALE GENOMIC DNA]</scope>
    <source>
        <strain evidence="4 5">AM-2504</strain>
    </source>
</reference>
<dbReference type="Proteomes" id="UP000292452">
    <property type="component" value="Unassembled WGS sequence"/>
</dbReference>
<dbReference type="CDD" id="cd04301">
    <property type="entry name" value="NAT_SF"/>
    <property type="match status" value="1"/>
</dbReference>
<protein>
    <submittedName>
        <fullName evidence="4">GNAT family N-acetyltransferase</fullName>
    </submittedName>
</protein>
<dbReference type="InterPro" id="IPR016181">
    <property type="entry name" value="Acyl_CoA_acyltransferase"/>
</dbReference>
<dbReference type="AlphaFoldDB" id="A0A4Q9HKE3"/>
<dbReference type="InterPro" id="IPR000182">
    <property type="entry name" value="GNAT_dom"/>
</dbReference>
<feature type="domain" description="N-acetyltransferase" evidence="3">
    <location>
        <begin position="19"/>
        <end position="185"/>
    </location>
</feature>
<evidence type="ECO:0000313" key="5">
    <source>
        <dbReference type="Proteomes" id="UP000292452"/>
    </source>
</evidence>
<dbReference type="EMBL" id="SIXH01000580">
    <property type="protein sequence ID" value="TBO55148.1"/>
    <property type="molecule type" value="Genomic_DNA"/>
</dbReference>
<accession>A0A4Q9HKE3</accession>